<comment type="caution">
    <text evidence="3">The sequence shown here is derived from an EMBL/GenBank/DDBJ whole genome shotgun (WGS) entry which is preliminary data.</text>
</comment>
<name>A0A3D8K1Z0_9BURK</name>
<evidence type="ECO:0000256" key="1">
    <source>
        <dbReference type="SAM" id="MobiDB-lite"/>
    </source>
</evidence>
<feature type="non-terminal residue" evidence="3">
    <location>
        <position position="75"/>
    </location>
</feature>
<dbReference type="AlphaFoldDB" id="A0A3D8K1Z0"/>
<accession>A0A3D8K1Z0</accession>
<dbReference type="EMBL" id="QRGA01000006">
    <property type="protein sequence ID" value="RDU98591.1"/>
    <property type="molecule type" value="Genomic_DNA"/>
</dbReference>
<evidence type="ECO:0000313" key="3">
    <source>
        <dbReference type="EMBL" id="RDU98591.1"/>
    </source>
</evidence>
<keyword evidence="4" id="KW-1185">Reference proteome</keyword>
<protein>
    <submittedName>
        <fullName evidence="3">Uncharacterized protein</fullName>
    </submittedName>
</protein>
<keyword evidence="2" id="KW-0732">Signal</keyword>
<evidence type="ECO:0000256" key="2">
    <source>
        <dbReference type="SAM" id="SignalP"/>
    </source>
</evidence>
<feature type="compositionally biased region" description="Low complexity" evidence="1">
    <location>
        <begin position="20"/>
        <end position="33"/>
    </location>
</feature>
<organism evidence="3 4">
    <name type="scientific">Trinickia dinghuensis</name>
    <dbReference type="NCBI Taxonomy" id="2291023"/>
    <lineage>
        <taxon>Bacteria</taxon>
        <taxon>Pseudomonadati</taxon>
        <taxon>Pseudomonadota</taxon>
        <taxon>Betaproteobacteria</taxon>
        <taxon>Burkholderiales</taxon>
        <taxon>Burkholderiaceae</taxon>
        <taxon>Trinickia</taxon>
    </lineage>
</organism>
<sequence length="75" mass="7697">MAIAAALSIALSSGFASSAANAQSASNNGKNQNPAKSFKVPALPTGSGNVQIQPGMSKKDWADAYKETGRPKFNQ</sequence>
<gene>
    <name evidence="3" type="ORF">DWV00_09865</name>
</gene>
<proteinExistence type="predicted"/>
<dbReference type="Proteomes" id="UP000256838">
    <property type="component" value="Unassembled WGS sequence"/>
</dbReference>
<feature type="region of interest" description="Disordered" evidence="1">
    <location>
        <begin position="20"/>
        <end position="75"/>
    </location>
</feature>
<feature type="chain" id="PRO_5017581507" evidence="2">
    <location>
        <begin position="23"/>
        <end position="75"/>
    </location>
</feature>
<reference evidence="3 4" key="1">
    <citation type="submission" date="2018-08" db="EMBL/GenBank/DDBJ databases">
        <title>Paraburkholderia sp. DHOM06 isolated from forest soil.</title>
        <authorList>
            <person name="Gao Z.-H."/>
            <person name="Qiu L.-H."/>
        </authorList>
    </citation>
    <scope>NUCLEOTIDE SEQUENCE [LARGE SCALE GENOMIC DNA]</scope>
    <source>
        <strain evidence="3 4">DHOM06</strain>
    </source>
</reference>
<feature type="signal peptide" evidence="2">
    <location>
        <begin position="1"/>
        <end position="22"/>
    </location>
</feature>
<feature type="compositionally biased region" description="Basic and acidic residues" evidence="1">
    <location>
        <begin position="57"/>
        <end position="75"/>
    </location>
</feature>
<evidence type="ECO:0000313" key="4">
    <source>
        <dbReference type="Proteomes" id="UP000256838"/>
    </source>
</evidence>